<evidence type="ECO:0000259" key="2">
    <source>
        <dbReference type="PROSITE" id="PS50157"/>
    </source>
</evidence>
<keyword evidence="4" id="KW-1185">Reference proteome</keyword>
<keyword evidence="1" id="KW-0863">Zinc-finger</keyword>
<dbReference type="InterPro" id="IPR013087">
    <property type="entry name" value="Znf_C2H2_type"/>
</dbReference>
<dbReference type="PROSITE" id="PS00028">
    <property type="entry name" value="ZINC_FINGER_C2H2_1"/>
    <property type="match status" value="1"/>
</dbReference>
<dbReference type="Gene3D" id="3.30.160.60">
    <property type="entry name" value="Classic Zinc Finger"/>
    <property type="match status" value="1"/>
</dbReference>
<dbReference type="GO" id="GO:0003700">
    <property type="term" value="F:DNA-binding transcription factor activity"/>
    <property type="evidence" value="ECO:0007669"/>
    <property type="project" value="TreeGrafter"/>
</dbReference>
<dbReference type="PANTHER" id="PTHR46353">
    <property type="entry name" value="ZINC FINGER PROTEIN 5"/>
    <property type="match status" value="1"/>
</dbReference>
<dbReference type="OrthoDB" id="906552at2759"/>
<sequence length="160" mass="18136">METRNGDGESSCSEKKLIRLFGFEIDPCQTNDQGGFAEGHESVNFEAQQNKKKLECQYCSKVFENSQAFGGHQNAHKKERLRKKKLQLQPRKFYMQPDPINLYYEHSSATAGGGGGAWSTAFLDDQSQITCDQDSDQINGQEVYAAPHAPFRQDMEYKIE</sequence>
<proteinExistence type="predicted"/>
<keyword evidence="1" id="KW-0862">Zinc</keyword>
<dbReference type="GO" id="GO:0005634">
    <property type="term" value="C:nucleus"/>
    <property type="evidence" value="ECO:0007669"/>
    <property type="project" value="TreeGrafter"/>
</dbReference>
<dbReference type="SUPFAM" id="SSF57667">
    <property type="entry name" value="beta-beta-alpha zinc fingers"/>
    <property type="match status" value="1"/>
</dbReference>
<gene>
    <name evidence="3" type="ORF">OLEA9_A026282</name>
</gene>
<dbReference type="GO" id="GO:0009736">
    <property type="term" value="P:cytokinin-activated signaling pathway"/>
    <property type="evidence" value="ECO:0007669"/>
    <property type="project" value="TreeGrafter"/>
</dbReference>
<comment type="caution">
    <text evidence="3">The sequence shown here is derived from an EMBL/GenBank/DDBJ whole genome shotgun (WGS) entry which is preliminary data.</text>
</comment>
<evidence type="ECO:0000313" key="4">
    <source>
        <dbReference type="Proteomes" id="UP000594638"/>
    </source>
</evidence>
<dbReference type="Gramene" id="OE9A026282T1">
    <property type="protein sequence ID" value="OE9A026282C1"/>
    <property type="gene ID" value="OE9A026282"/>
</dbReference>
<protein>
    <submittedName>
        <fullName evidence="3">Zinc finger 5</fullName>
    </submittedName>
</protein>
<reference evidence="3 4" key="1">
    <citation type="submission" date="2019-12" db="EMBL/GenBank/DDBJ databases">
        <authorList>
            <person name="Alioto T."/>
            <person name="Alioto T."/>
            <person name="Gomez Garrido J."/>
        </authorList>
    </citation>
    <scope>NUCLEOTIDE SEQUENCE [LARGE SCALE GENOMIC DNA]</scope>
</reference>
<keyword evidence="1" id="KW-0479">Metal-binding</keyword>
<evidence type="ECO:0000313" key="3">
    <source>
        <dbReference type="EMBL" id="CAA2955256.1"/>
    </source>
</evidence>
<accession>A0A8S0PNA2</accession>
<dbReference type="InterPro" id="IPR036236">
    <property type="entry name" value="Znf_C2H2_sf"/>
</dbReference>
<dbReference type="InterPro" id="IPR044299">
    <property type="entry name" value="GIS3/ZFP5/ZFP6"/>
</dbReference>
<feature type="domain" description="C2H2-type" evidence="2">
    <location>
        <begin position="54"/>
        <end position="81"/>
    </location>
</feature>
<organism evidence="3 4">
    <name type="scientific">Olea europaea subsp. europaea</name>
    <dbReference type="NCBI Taxonomy" id="158383"/>
    <lineage>
        <taxon>Eukaryota</taxon>
        <taxon>Viridiplantae</taxon>
        <taxon>Streptophyta</taxon>
        <taxon>Embryophyta</taxon>
        <taxon>Tracheophyta</taxon>
        <taxon>Spermatophyta</taxon>
        <taxon>Magnoliopsida</taxon>
        <taxon>eudicotyledons</taxon>
        <taxon>Gunneridae</taxon>
        <taxon>Pentapetalae</taxon>
        <taxon>asterids</taxon>
        <taxon>lamiids</taxon>
        <taxon>Lamiales</taxon>
        <taxon>Oleaceae</taxon>
        <taxon>Oleeae</taxon>
        <taxon>Olea</taxon>
    </lineage>
</organism>
<dbReference type="GO" id="GO:0010090">
    <property type="term" value="P:trichome morphogenesis"/>
    <property type="evidence" value="ECO:0007669"/>
    <property type="project" value="InterPro"/>
</dbReference>
<dbReference type="PROSITE" id="PS50157">
    <property type="entry name" value="ZINC_FINGER_C2H2_2"/>
    <property type="match status" value="1"/>
</dbReference>
<dbReference type="GO" id="GO:0009740">
    <property type="term" value="P:gibberellic acid mediated signaling pathway"/>
    <property type="evidence" value="ECO:0007669"/>
    <property type="project" value="TreeGrafter"/>
</dbReference>
<dbReference type="PANTHER" id="PTHR46353:SF5">
    <property type="entry name" value="ZINC FINGER PROTEIN 5"/>
    <property type="match status" value="1"/>
</dbReference>
<dbReference type="GO" id="GO:0000976">
    <property type="term" value="F:transcription cis-regulatory region binding"/>
    <property type="evidence" value="ECO:0007669"/>
    <property type="project" value="TreeGrafter"/>
</dbReference>
<name>A0A8S0PNA2_OLEEU</name>
<dbReference type="EMBL" id="CACTIH010000144">
    <property type="protein sequence ID" value="CAA2955256.1"/>
    <property type="molecule type" value="Genomic_DNA"/>
</dbReference>
<dbReference type="Proteomes" id="UP000594638">
    <property type="component" value="Unassembled WGS sequence"/>
</dbReference>
<dbReference type="AlphaFoldDB" id="A0A8S0PNA2"/>
<dbReference type="GO" id="GO:0008270">
    <property type="term" value="F:zinc ion binding"/>
    <property type="evidence" value="ECO:0007669"/>
    <property type="project" value="UniProtKB-KW"/>
</dbReference>
<evidence type="ECO:0000256" key="1">
    <source>
        <dbReference type="PROSITE-ProRule" id="PRU00042"/>
    </source>
</evidence>